<gene>
    <name evidence="1" type="ORF">Salvo_27</name>
</gene>
<sequence>MSILSLDTARESRAARVEPTRVFAEAYNAFTVTTAKYPTDIVQLAGNVSAGMLYTGIGLSNEVGELAELFDQEAIREEFRVERYRKAWHELGDVQWYAARLCAETPELPRFDVLVQEGMQRLADAEYREVRISGYDLQSALCAHAGRVLGVIKKMMRDGATWSAEKRAEKIAELRGALAAVIAVSVEYAERTGPLVGCEGGYEKLLFDNREKLNGRKERGTLQGDGDVR</sequence>
<reference evidence="1 2" key="1">
    <citation type="journal article" date="2014" name="J. Bacteriol.">
        <title>Characterization of novel virulent broad-host-range phages of Xylella fastidiosa and Xanthomonas.</title>
        <authorList>
            <person name="Ahern S.J."/>
            <person name="Das M."/>
            <person name="Bhowmick T.S."/>
            <person name="Young R."/>
            <person name="Gonzalez C.F."/>
        </authorList>
    </citation>
    <scope>NUCLEOTIDE SEQUENCE [LARGE SCALE GENOMIC DNA]</scope>
</reference>
<dbReference type="SUPFAM" id="SSF101386">
    <property type="entry name" value="all-alpha NTP pyrophosphatases"/>
    <property type="match status" value="1"/>
</dbReference>
<accession>V5Q7V1</accession>
<dbReference type="OrthoDB" id="15178at10239"/>
<evidence type="ECO:0000313" key="1">
    <source>
        <dbReference type="EMBL" id="AHB12227.1"/>
    </source>
</evidence>
<proteinExistence type="predicted"/>
<organism evidence="1 2">
    <name type="scientific">Xylella phage Salvo</name>
    <dbReference type="NCBI Taxonomy" id="1415147"/>
    <lineage>
        <taxon>Viruses</taxon>
        <taxon>Duplodnaviria</taxon>
        <taxon>Heunggongvirae</taxon>
        <taxon>Uroviricota</taxon>
        <taxon>Caudoviricetes</taxon>
        <taxon>Casjensviridae</taxon>
        <taxon>Salvovirus</taxon>
        <taxon>Salvovirus salvo</taxon>
    </lineage>
</organism>
<dbReference type="Proteomes" id="UP000018624">
    <property type="component" value="Segment"/>
</dbReference>
<dbReference type="Gene3D" id="1.10.287.1080">
    <property type="entry name" value="MazG-like"/>
    <property type="match status" value="1"/>
</dbReference>
<protein>
    <submittedName>
        <fullName evidence="1">Uncharacterized protein</fullName>
    </submittedName>
</protein>
<evidence type="ECO:0000313" key="2">
    <source>
        <dbReference type="Proteomes" id="UP000018624"/>
    </source>
</evidence>
<dbReference type="EMBL" id="KF626668">
    <property type="protein sequence ID" value="AHB12227.1"/>
    <property type="molecule type" value="Genomic_DNA"/>
</dbReference>
<keyword evidence="2" id="KW-1185">Reference proteome</keyword>
<name>V5Q7V1_9CAUD</name>